<evidence type="ECO:0000256" key="1">
    <source>
        <dbReference type="SAM" id="MobiDB-lite"/>
    </source>
</evidence>
<keyword evidence="3" id="KW-1185">Reference proteome</keyword>
<organism evidence="2 3">
    <name type="scientific">Datura stramonium</name>
    <name type="common">Jimsonweed</name>
    <name type="synonym">Common thornapple</name>
    <dbReference type="NCBI Taxonomy" id="4076"/>
    <lineage>
        <taxon>Eukaryota</taxon>
        <taxon>Viridiplantae</taxon>
        <taxon>Streptophyta</taxon>
        <taxon>Embryophyta</taxon>
        <taxon>Tracheophyta</taxon>
        <taxon>Spermatophyta</taxon>
        <taxon>Magnoliopsida</taxon>
        <taxon>eudicotyledons</taxon>
        <taxon>Gunneridae</taxon>
        <taxon>Pentapetalae</taxon>
        <taxon>asterids</taxon>
        <taxon>lamiids</taxon>
        <taxon>Solanales</taxon>
        <taxon>Solanaceae</taxon>
        <taxon>Solanoideae</taxon>
        <taxon>Datureae</taxon>
        <taxon>Datura</taxon>
    </lineage>
</organism>
<protein>
    <submittedName>
        <fullName evidence="2">Uncharacterized protein</fullName>
    </submittedName>
</protein>
<comment type="caution">
    <text evidence="2">The sequence shown here is derived from an EMBL/GenBank/DDBJ whole genome shotgun (WGS) entry which is preliminary data.</text>
</comment>
<evidence type="ECO:0000313" key="3">
    <source>
        <dbReference type="Proteomes" id="UP000823775"/>
    </source>
</evidence>
<dbReference type="EMBL" id="JACEIK010003540">
    <property type="protein sequence ID" value="MCD9642115.1"/>
    <property type="molecule type" value="Genomic_DNA"/>
</dbReference>
<dbReference type="Proteomes" id="UP000823775">
    <property type="component" value="Unassembled WGS sequence"/>
</dbReference>
<feature type="region of interest" description="Disordered" evidence="1">
    <location>
        <begin position="1"/>
        <end position="21"/>
    </location>
</feature>
<proteinExistence type="predicted"/>
<feature type="non-terminal residue" evidence="2">
    <location>
        <position position="62"/>
    </location>
</feature>
<gene>
    <name evidence="2" type="ORF">HAX54_028781</name>
</gene>
<accession>A0ABS8V7F3</accession>
<sequence>MSKVISEANTKLKPRQLLQNPTGKRKINFMVNESGVLFPTNLPYSPRKITWRGKVGNDLKAA</sequence>
<name>A0ABS8V7F3_DATST</name>
<evidence type="ECO:0000313" key="2">
    <source>
        <dbReference type="EMBL" id="MCD9642115.1"/>
    </source>
</evidence>
<reference evidence="2 3" key="1">
    <citation type="journal article" date="2021" name="BMC Genomics">
        <title>Datura genome reveals duplications of psychoactive alkaloid biosynthetic genes and high mutation rate following tissue culture.</title>
        <authorList>
            <person name="Rajewski A."/>
            <person name="Carter-House D."/>
            <person name="Stajich J."/>
            <person name="Litt A."/>
        </authorList>
    </citation>
    <scope>NUCLEOTIDE SEQUENCE [LARGE SCALE GENOMIC DNA]</scope>
    <source>
        <strain evidence="2">AR-01</strain>
    </source>
</reference>